<dbReference type="PRINTS" id="PR00260">
    <property type="entry name" value="CHEMTRNSDUCR"/>
</dbReference>
<evidence type="ECO:0000256" key="4">
    <source>
        <dbReference type="SAM" id="Coils"/>
    </source>
</evidence>
<feature type="domain" description="HAMP" evidence="8">
    <location>
        <begin position="341"/>
        <end position="393"/>
    </location>
</feature>
<evidence type="ECO:0000256" key="3">
    <source>
        <dbReference type="PROSITE-ProRule" id="PRU00284"/>
    </source>
</evidence>
<comment type="caution">
    <text evidence="9">The sequence shown here is derived from an EMBL/GenBank/DDBJ whole genome shotgun (WGS) entry which is preliminary data.</text>
</comment>
<evidence type="ECO:0000259" key="8">
    <source>
        <dbReference type="PROSITE" id="PS50885"/>
    </source>
</evidence>
<reference evidence="9 10" key="1">
    <citation type="submission" date="2021-04" db="EMBL/GenBank/DDBJ databases">
        <title>Magnetospirillum sulfuroxidans sp. nov., a facultative chemolithoautotrophic sulfur-oxidizing alphaproteobacterium isolated from freshwater sediment and proposals for Paramagetospirillum gen. nov., and Magnetospirillaceae fam. nov.</title>
        <authorList>
            <person name="Koziaeva V."/>
            <person name="Geelhoed J.S."/>
            <person name="Sorokin D.Y."/>
            <person name="Grouzdev D.S."/>
        </authorList>
    </citation>
    <scope>NUCLEOTIDE SEQUENCE [LARGE SCALE GENOMIC DNA]</scope>
    <source>
        <strain evidence="9 10">J10</strain>
    </source>
</reference>
<dbReference type="Pfam" id="PF00672">
    <property type="entry name" value="HAMP"/>
    <property type="match status" value="1"/>
</dbReference>
<keyword evidence="1" id="KW-0145">Chemotaxis</keyword>
<keyword evidence="4" id="KW-0175">Coiled coil</keyword>
<dbReference type="Pfam" id="PF00015">
    <property type="entry name" value="MCPsignal"/>
    <property type="match status" value="1"/>
</dbReference>
<evidence type="ECO:0000256" key="5">
    <source>
        <dbReference type="SAM" id="MobiDB-lite"/>
    </source>
</evidence>
<accession>A0ABS5IDH8</accession>
<keyword evidence="6" id="KW-1133">Transmembrane helix</keyword>
<dbReference type="InterPro" id="IPR004089">
    <property type="entry name" value="MCPsignal_dom"/>
</dbReference>
<organism evidence="9 10">
    <name type="scientific">Magnetospirillum sulfuroxidans</name>
    <dbReference type="NCBI Taxonomy" id="611300"/>
    <lineage>
        <taxon>Bacteria</taxon>
        <taxon>Pseudomonadati</taxon>
        <taxon>Pseudomonadota</taxon>
        <taxon>Alphaproteobacteria</taxon>
        <taxon>Rhodospirillales</taxon>
        <taxon>Rhodospirillaceae</taxon>
        <taxon>Magnetospirillum</taxon>
    </lineage>
</organism>
<sequence>MRFTIKAKLALGFGIVLLLSAIASFMGTASLSNLNNMINNLVDSSAAKVNLSRSMERDLVAIGRAEKNIILASDPAEMGRFADRVKKLKEDIEKNDRKLRELASADGKQKLDAFNESYGSYIKIVDEITQLAMLNSNVEARNLSAGDARKAFDATTEPLQRMLRNMESRATASASLQDTKGALMTARLFRGMVEIQRAEKNAVLSESEDEMTAQEKAVEGILAELTTVRRELRDLAQGENRDLLDTFDRRFDDWLKLHQKVIKITMVNGNSRATALSQGKGRDLANRAGDALSQIVALNEASMISDKTQSDLDYATARNTLIAVLCVSAIIGIAIGVWVSLNISSGLNQAGSLAHAVAGGDLTQTLNYGASNEIGDLITNLNEMVGKLRGVVSEVTSAADNVAAGSEELSSSAEELSQGATEQASAAEEASSSMEEMAATIKQNADNAAQTEKISRKSASDAEESGKAVSEAVNAMKTIAEKINIIQEIARQTDLLALNAAIEAARAGEHGKGFAVVASEVRKLAERSQAAATEISELSDKTVGVSEQAGQMLTKLVPDIKRTAELVEEISASSREQNIGAEQINTAIQQLDQVTQQNAAASEEMSSTSEELAAQAEQLQASISFFRVDSTTMNAAHHRQGPALGQSHAKVAHLSKKPMAKPVSPKIVKKEPGAKAKTGKGFSLDLGDDGQGGAGDDSFERY</sequence>
<dbReference type="PROSITE" id="PS50885">
    <property type="entry name" value="HAMP"/>
    <property type="match status" value="1"/>
</dbReference>
<dbReference type="SUPFAM" id="SSF58104">
    <property type="entry name" value="Methyl-accepting chemotaxis protein (MCP) signaling domain"/>
    <property type="match status" value="1"/>
</dbReference>
<feature type="coiled-coil region" evidence="4">
    <location>
        <begin position="584"/>
        <end position="622"/>
    </location>
</feature>
<dbReference type="SMART" id="SM00304">
    <property type="entry name" value="HAMP"/>
    <property type="match status" value="1"/>
</dbReference>
<feature type="region of interest" description="Disordered" evidence="5">
    <location>
        <begin position="638"/>
        <end position="702"/>
    </location>
</feature>
<keyword evidence="10" id="KW-1185">Reference proteome</keyword>
<feature type="region of interest" description="Disordered" evidence="5">
    <location>
        <begin position="403"/>
        <end position="466"/>
    </location>
</feature>
<keyword evidence="6" id="KW-0472">Membrane</keyword>
<comment type="similarity">
    <text evidence="2">Belongs to the methyl-accepting chemotaxis (MCP) protein family.</text>
</comment>
<dbReference type="PANTHER" id="PTHR43531:SF11">
    <property type="entry name" value="METHYL-ACCEPTING CHEMOTAXIS PROTEIN 3"/>
    <property type="match status" value="1"/>
</dbReference>
<feature type="domain" description="Methyl-accepting transducer" evidence="7">
    <location>
        <begin position="398"/>
        <end position="613"/>
    </location>
</feature>
<dbReference type="Gene3D" id="1.10.287.950">
    <property type="entry name" value="Methyl-accepting chemotaxis protein"/>
    <property type="match status" value="1"/>
</dbReference>
<proteinExistence type="inferred from homology"/>
<dbReference type="Pfam" id="PF12729">
    <property type="entry name" value="4HB_MCP_1"/>
    <property type="match status" value="1"/>
</dbReference>
<feature type="compositionally biased region" description="Basic residues" evidence="5">
    <location>
        <begin position="650"/>
        <end position="659"/>
    </location>
</feature>
<dbReference type="Proteomes" id="UP000680714">
    <property type="component" value="Unassembled WGS sequence"/>
</dbReference>
<feature type="transmembrane region" description="Helical" evidence="6">
    <location>
        <begin position="321"/>
        <end position="341"/>
    </location>
</feature>
<keyword evidence="6" id="KW-0812">Transmembrane</keyword>
<protein>
    <submittedName>
        <fullName evidence="9">MCP four helix bundle domain-containing protein</fullName>
    </submittedName>
</protein>
<dbReference type="SMART" id="SM00283">
    <property type="entry name" value="MA"/>
    <property type="match status" value="1"/>
</dbReference>
<dbReference type="InterPro" id="IPR003660">
    <property type="entry name" value="HAMP_dom"/>
</dbReference>
<dbReference type="InterPro" id="IPR004090">
    <property type="entry name" value="Chemotax_Me-accpt_rcpt"/>
</dbReference>
<dbReference type="CDD" id="cd06225">
    <property type="entry name" value="HAMP"/>
    <property type="match status" value="1"/>
</dbReference>
<evidence type="ECO:0000256" key="2">
    <source>
        <dbReference type="ARBA" id="ARBA00029447"/>
    </source>
</evidence>
<evidence type="ECO:0000259" key="7">
    <source>
        <dbReference type="PROSITE" id="PS50111"/>
    </source>
</evidence>
<dbReference type="InterPro" id="IPR024478">
    <property type="entry name" value="HlyB_4HB_MCP"/>
</dbReference>
<evidence type="ECO:0000313" key="10">
    <source>
        <dbReference type="Proteomes" id="UP000680714"/>
    </source>
</evidence>
<dbReference type="PROSITE" id="PS50111">
    <property type="entry name" value="CHEMOTAXIS_TRANSDUC_2"/>
    <property type="match status" value="1"/>
</dbReference>
<evidence type="ECO:0000256" key="1">
    <source>
        <dbReference type="ARBA" id="ARBA00022500"/>
    </source>
</evidence>
<evidence type="ECO:0000313" key="9">
    <source>
        <dbReference type="EMBL" id="MBR9972471.1"/>
    </source>
</evidence>
<dbReference type="InterPro" id="IPR047347">
    <property type="entry name" value="YvaQ-like_sensor"/>
</dbReference>
<feature type="compositionally biased region" description="Basic and acidic residues" evidence="5">
    <location>
        <begin position="453"/>
        <end position="466"/>
    </location>
</feature>
<dbReference type="PANTHER" id="PTHR43531">
    <property type="entry name" value="PROTEIN ICFG"/>
    <property type="match status" value="1"/>
</dbReference>
<evidence type="ECO:0000256" key="6">
    <source>
        <dbReference type="SAM" id="Phobius"/>
    </source>
</evidence>
<feature type="compositionally biased region" description="Low complexity" evidence="5">
    <location>
        <begin position="403"/>
        <end position="440"/>
    </location>
</feature>
<feature type="compositionally biased region" description="Polar residues" evidence="5">
    <location>
        <begin position="441"/>
        <end position="452"/>
    </location>
</feature>
<keyword evidence="3" id="KW-0807">Transducer</keyword>
<name>A0ABS5IDH8_9PROT</name>
<gene>
    <name evidence="9" type="ORF">KEC16_12170</name>
</gene>
<dbReference type="EMBL" id="JAGTUF010000011">
    <property type="protein sequence ID" value="MBR9972471.1"/>
    <property type="molecule type" value="Genomic_DNA"/>
</dbReference>
<dbReference type="InterPro" id="IPR051310">
    <property type="entry name" value="MCP_chemotaxis"/>
</dbReference>
<dbReference type="CDD" id="cd19411">
    <property type="entry name" value="MCP2201-like_sensor"/>
    <property type="match status" value="1"/>
</dbReference>